<comment type="caution">
    <text evidence="3">The sequence shown here is derived from an EMBL/GenBank/DDBJ whole genome shotgun (WGS) entry which is preliminary data.</text>
</comment>
<protein>
    <submittedName>
        <fullName evidence="3">Methylamine dehydrogenase accessory protein MauD</fullName>
    </submittedName>
</protein>
<evidence type="ECO:0000256" key="1">
    <source>
        <dbReference type="SAM" id="Phobius"/>
    </source>
</evidence>
<evidence type="ECO:0000313" key="4">
    <source>
        <dbReference type="Proteomes" id="UP000548867"/>
    </source>
</evidence>
<keyword evidence="1" id="KW-1133">Transmembrane helix</keyword>
<dbReference type="SUPFAM" id="SSF52833">
    <property type="entry name" value="Thioredoxin-like"/>
    <property type="match status" value="1"/>
</dbReference>
<feature type="transmembrane region" description="Helical" evidence="1">
    <location>
        <begin position="6"/>
        <end position="26"/>
    </location>
</feature>
<keyword evidence="1" id="KW-0472">Membrane</keyword>
<dbReference type="AlphaFoldDB" id="A0A7W6CEA7"/>
<dbReference type="Proteomes" id="UP000548867">
    <property type="component" value="Unassembled WGS sequence"/>
</dbReference>
<proteinExistence type="predicted"/>
<keyword evidence="4" id="KW-1185">Reference proteome</keyword>
<dbReference type="RefSeq" id="WP_183624864.1">
    <property type="nucleotide sequence ID" value="NZ_JACIDX010000006.1"/>
</dbReference>
<dbReference type="EMBL" id="JACIDX010000006">
    <property type="protein sequence ID" value="MBB3954961.1"/>
    <property type="molecule type" value="Genomic_DNA"/>
</dbReference>
<feature type="domain" description="Thioredoxin" evidence="2">
    <location>
        <begin position="49"/>
        <end position="190"/>
    </location>
</feature>
<dbReference type="InterPro" id="IPR013766">
    <property type="entry name" value="Thioredoxin_domain"/>
</dbReference>
<evidence type="ECO:0000313" key="3">
    <source>
        <dbReference type="EMBL" id="MBB3954961.1"/>
    </source>
</evidence>
<name>A0A7W6CEA7_9SPHN</name>
<evidence type="ECO:0000259" key="2">
    <source>
        <dbReference type="PROSITE" id="PS51352"/>
    </source>
</evidence>
<accession>A0A7W6CEA7</accession>
<dbReference type="PROSITE" id="PS51352">
    <property type="entry name" value="THIOREDOXIN_2"/>
    <property type="match status" value="1"/>
</dbReference>
<organism evidence="3 4">
    <name type="scientific">Novosphingobium sediminicola</name>
    <dbReference type="NCBI Taxonomy" id="563162"/>
    <lineage>
        <taxon>Bacteria</taxon>
        <taxon>Pseudomonadati</taxon>
        <taxon>Pseudomonadota</taxon>
        <taxon>Alphaproteobacteria</taxon>
        <taxon>Sphingomonadales</taxon>
        <taxon>Sphingomonadaceae</taxon>
        <taxon>Novosphingobium</taxon>
    </lineage>
</organism>
<dbReference type="Gene3D" id="3.40.30.10">
    <property type="entry name" value="Glutaredoxin"/>
    <property type="match status" value="1"/>
</dbReference>
<sequence length="199" mass="20891">MILSLVISQFVSWLVIAGLVVALLALARQVGVLHMRVAPAGALTTAGGPAVGSGSPVIEANDLNGRHVHIGGPAKDKPLRLLMFVSAMCPLCKGLIPVAKSFAKDERLDLTFIGDDDVATQRKLIAQQGLEAYTFVNGPDVGQAFAVGKLPYAVLMDADGVVLSKGLVNSREHLESLIIAHEMGVKSVQDYIASLKVVG</sequence>
<reference evidence="3 4" key="1">
    <citation type="submission" date="2020-08" db="EMBL/GenBank/DDBJ databases">
        <title>Genomic Encyclopedia of Type Strains, Phase IV (KMG-IV): sequencing the most valuable type-strain genomes for metagenomic binning, comparative biology and taxonomic classification.</title>
        <authorList>
            <person name="Goeker M."/>
        </authorList>
    </citation>
    <scope>NUCLEOTIDE SEQUENCE [LARGE SCALE GENOMIC DNA]</scope>
    <source>
        <strain evidence="3 4">DSM 27057</strain>
    </source>
</reference>
<keyword evidence="1" id="KW-0812">Transmembrane</keyword>
<dbReference type="InterPro" id="IPR036249">
    <property type="entry name" value="Thioredoxin-like_sf"/>
</dbReference>
<gene>
    <name evidence="3" type="ORF">GGR38_001910</name>
</gene>